<dbReference type="Proteomes" id="UP000228621">
    <property type="component" value="Unassembled WGS sequence"/>
</dbReference>
<dbReference type="Pfam" id="PF14561">
    <property type="entry name" value="TPR_20"/>
    <property type="match status" value="1"/>
</dbReference>
<keyword evidence="3" id="KW-1185">Reference proteome</keyword>
<dbReference type="InterPro" id="IPR011990">
    <property type="entry name" value="TPR-like_helical_dom_sf"/>
</dbReference>
<sequence length="285" mass="31104">MSNKVLLTPENIQQVITDPNPEKVVLLTFFSNQNPECVQQEQILESIAASYTEHLTVGVVDCDTQQALASQLAQQIGLQALPTIVVLKGGAPVDMLAGAKTEEEIKEALSSHLPSPELLLLDQAKQFLAENDLNSAFAAAKKAYDIDSSNTRVKLVFADICMQIQKFDEAQALLDSVAEEARDPYYHNLTAKLTQAAAAQDSPEVKRLEQAVAAEPDSLDLRCQLAQAQLEVGKKEDALASLLVVLKKDMNFGEAKKGFLDIIASLPDGDSIASTYRRKLYSLLY</sequence>
<dbReference type="Pfam" id="PF00085">
    <property type="entry name" value="Thioredoxin"/>
    <property type="match status" value="1"/>
</dbReference>
<dbReference type="PROSITE" id="PS51352">
    <property type="entry name" value="THIOREDOXIN_2"/>
    <property type="match status" value="1"/>
</dbReference>
<gene>
    <name evidence="2" type="ORF">CEX98_10570</name>
</gene>
<dbReference type="GO" id="GO:0006950">
    <property type="term" value="P:response to stress"/>
    <property type="evidence" value="ECO:0007669"/>
    <property type="project" value="UniProtKB-ARBA"/>
</dbReference>
<evidence type="ECO:0000313" key="3">
    <source>
        <dbReference type="Proteomes" id="UP000228621"/>
    </source>
</evidence>
<dbReference type="InterPro" id="IPR036249">
    <property type="entry name" value="Thioredoxin-like_sf"/>
</dbReference>
<dbReference type="SUPFAM" id="SSF52833">
    <property type="entry name" value="Thioredoxin-like"/>
    <property type="match status" value="1"/>
</dbReference>
<proteinExistence type="predicted"/>
<dbReference type="GO" id="GO:0015035">
    <property type="term" value="F:protein-disulfide reductase activity"/>
    <property type="evidence" value="ECO:0007669"/>
    <property type="project" value="TreeGrafter"/>
</dbReference>
<organism evidence="2 3">
    <name type="scientific">Pseudoalteromonas piscicida</name>
    <dbReference type="NCBI Taxonomy" id="43662"/>
    <lineage>
        <taxon>Bacteria</taxon>
        <taxon>Pseudomonadati</taxon>
        <taxon>Pseudomonadota</taxon>
        <taxon>Gammaproteobacteria</taxon>
        <taxon>Alteromonadales</taxon>
        <taxon>Pseudoalteromonadaceae</taxon>
        <taxon>Pseudoalteromonas</taxon>
    </lineage>
</organism>
<evidence type="ECO:0000313" key="2">
    <source>
        <dbReference type="EMBL" id="PCK31751.1"/>
    </source>
</evidence>
<dbReference type="RefSeq" id="WP_099642045.1">
    <property type="nucleotide sequence ID" value="NZ_NKHF01000045.1"/>
</dbReference>
<dbReference type="AlphaFoldDB" id="A0A2A5JR55"/>
<protein>
    <submittedName>
        <fullName evidence="2">Co-chaperone YbbN</fullName>
    </submittedName>
</protein>
<dbReference type="SUPFAM" id="SSF48452">
    <property type="entry name" value="TPR-like"/>
    <property type="match status" value="1"/>
</dbReference>
<dbReference type="PANTHER" id="PTHR45663">
    <property type="entry name" value="GEO12009P1"/>
    <property type="match status" value="1"/>
</dbReference>
<dbReference type="InterPro" id="IPR013766">
    <property type="entry name" value="Thioredoxin_domain"/>
</dbReference>
<dbReference type="Pfam" id="PF14559">
    <property type="entry name" value="TPR_19"/>
    <property type="match status" value="1"/>
</dbReference>
<dbReference type="Gene3D" id="3.40.30.10">
    <property type="entry name" value="Glutaredoxin"/>
    <property type="match status" value="1"/>
</dbReference>
<dbReference type="Gene3D" id="1.25.40.10">
    <property type="entry name" value="Tetratricopeptide repeat domain"/>
    <property type="match status" value="2"/>
</dbReference>
<evidence type="ECO:0000259" key="1">
    <source>
        <dbReference type="PROSITE" id="PS51352"/>
    </source>
</evidence>
<dbReference type="PANTHER" id="PTHR45663:SF11">
    <property type="entry name" value="GEO12009P1"/>
    <property type="match status" value="1"/>
</dbReference>
<feature type="domain" description="Thioredoxin" evidence="1">
    <location>
        <begin position="1"/>
        <end position="114"/>
    </location>
</feature>
<name>A0A2A5JR55_PSEO7</name>
<reference evidence="3" key="1">
    <citation type="journal article" date="2019" name="Genome Announc.">
        <title>Draft Genome Sequence of Pseudoalteromonas piscicida Strain 36Y ROTHPW, an Hypersaline Seawater Isolate from the South Coast of Sonora, Mexico.</title>
        <authorList>
            <person name="Sanchez-Diaz R."/>
            <person name="Molina-Garza Z.J."/>
            <person name="Cruz-Suarez L.E."/>
            <person name="Selvin J."/>
            <person name="Kiran G.S."/>
            <person name="Ibarra-Gamez J.C."/>
            <person name="Gomez-Gil B."/>
            <person name="Galaviz-Silva L."/>
        </authorList>
    </citation>
    <scope>NUCLEOTIDE SEQUENCE [LARGE SCALE GENOMIC DNA]</scope>
    <source>
        <strain evidence="3">36Y_RITHPW</strain>
    </source>
</reference>
<comment type="caution">
    <text evidence="2">The sequence shown here is derived from an EMBL/GenBank/DDBJ whole genome shotgun (WGS) entry which is preliminary data.</text>
</comment>
<accession>A0A2A5JR55</accession>
<dbReference type="EMBL" id="NKHF01000045">
    <property type="protein sequence ID" value="PCK31751.1"/>
    <property type="molecule type" value="Genomic_DNA"/>
</dbReference>
<dbReference type="OrthoDB" id="9790390at2"/>
<dbReference type="GO" id="GO:0005737">
    <property type="term" value="C:cytoplasm"/>
    <property type="evidence" value="ECO:0007669"/>
    <property type="project" value="TreeGrafter"/>
</dbReference>